<reference evidence="27 28" key="1">
    <citation type="submission" date="2025-04" db="UniProtKB">
        <authorList>
            <consortium name="RefSeq"/>
        </authorList>
    </citation>
    <scope>IDENTIFICATION</scope>
    <source>
        <strain evidence="27 28">J_2021</strain>
        <tissue evidence="27 28">Erythrocytes</tissue>
    </source>
</reference>
<keyword evidence="26" id="KW-1185">Reference proteome</keyword>
<evidence type="ECO:0000256" key="13">
    <source>
        <dbReference type="ARBA" id="ARBA00023043"/>
    </source>
</evidence>
<evidence type="ECO:0000256" key="7">
    <source>
        <dbReference type="ARBA" id="ARBA00022618"/>
    </source>
</evidence>
<dbReference type="InterPro" id="IPR000719">
    <property type="entry name" value="Prot_kinase_dom"/>
</dbReference>
<dbReference type="GO" id="GO:0004672">
    <property type="term" value="F:protein kinase activity"/>
    <property type="evidence" value="ECO:0007669"/>
    <property type="project" value="InterPro"/>
</dbReference>
<evidence type="ECO:0000256" key="3">
    <source>
        <dbReference type="ARBA" id="ARBA00004629"/>
    </source>
</evidence>
<dbReference type="GO" id="GO:0045171">
    <property type="term" value="C:intercellular bridge"/>
    <property type="evidence" value="ECO:0000318"/>
    <property type="project" value="GO_Central"/>
</dbReference>
<evidence type="ECO:0000256" key="11">
    <source>
        <dbReference type="ARBA" id="ARBA00022838"/>
    </source>
</evidence>
<dbReference type="InterPro" id="IPR011009">
    <property type="entry name" value="Kinase-like_dom_sf"/>
</dbReference>
<dbReference type="Pfam" id="PF07714">
    <property type="entry name" value="PK_Tyr_Ser-Thr"/>
    <property type="match status" value="1"/>
</dbReference>
<feature type="repeat" description="ANK" evidence="22">
    <location>
        <begin position="88"/>
        <end position="120"/>
    </location>
</feature>
<evidence type="ECO:0000256" key="21">
    <source>
        <dbReference type="ARBA" id="ARBA00083992"/>
    </source>
</evidence>
<keyword evidence="12" id="KW-0067">ATP-binding</keyword>
<dbReference type="SUPFAM" id="SSF48403">
    <property type="entry name" value="Ankyrin repeat"/>
    <property type="match status" value="1"/>
</dbReference>
<gene>
    <name evidence="27 28" type="primary">LOC108708317</name>
</gene>
<dbReference type="RefSeq" id="XP_041438173.1">
    <property type="nucleotide sequence ID" value="XM_041582239.1"/>
</dbReference>
<keyword evidence="15" id="KW-0137">Centromere</keyword>
<feature type="coiled-coil region" evidence="23">
    <location>
        <begin position="709"/>
        <end position="736"/>
    </location>
</feature>
<evidence type="ECO:0000259" key="25">
    <source>
        <dbReference type="PROSITE" id="PS50011"/>
    </source>
</evidence>
<dbReference type="InterPro" id="IPR002110">
    <property type="entry name" value="Ankyrin_rpt"/>
</dbReference>
<keyword evidence="13 22" id="KW-0040">ANK repeat</keyword>
<dbReference type="GO" id="GO:0005737">
    <property type="term" value="C:cytoplasm"/>
    <property type="evidence" value="ECO:0007669"/>
    <property type="project" value="UniProtKB-SubCell"/>
</dbReference>
<dbReference type="FunFam" id="1.10.510.10:FF:000428">
    <property type="entry name" value="inactive serine/threonine-protein kinase TEX14 isoform X1"/>
    <property type="match status" value="1"/>
</dbReference>
<comment type="similarity">
    <text evidence="16">Belongs to the protein kinase superfamily.</text>
</comment>
<evidence type="ECO:0000256" key="23">
    <source>
        <dbReference type="SAM" id="Coils"/>
    </source>
</evidence>
<feature type="repeat" description="ANK" evidence="22">
    <location>
        <begin position="55"/>
        <end position="87"/>
    </location>
</feature>
<dbReference type="Proteomes" id="UP000186698">
    <property type="component" value="Chromosome 2L"/>
</dbReference>
<evidence type="ECO:0000256" key="6">
    <source>
        <dbReference type="ARBA" id="ARBA00022553"/>
    </source>
</evidence>
<dbReference type="Bgee" id="108708317">
    <property type="expression patterns" value="Expressed in testis and 5 other cell types or tissues"/>
</dbReference>
<keyword evidence="4" id="KW-0158">Chromosome</keyword>
<dbReference type="PROSITE" id="PS50011">
    <property type="entry name" value="PROTEIN_KINASE_DOM"/>
    <property type="match status" value="1"/>
</dbReference>
<sequence>MSHSIRLLQPCPVRIGSIKYDSDEKQLHEDVKYGCYTKVKQMLKKGISADSINSLGQTPLFIAALLGHSKMVDLLLRYGSNPNHRCFDWSTPVHAAAFSGNQWILSMLIDAGGDLRLHDQDCRKPYCWALLAGRHNNAQMIEFIDRCTAHMQALVQCFPYKALKKVDSSSILIHNSSLMDLLSQGNAEKYGGVSTKTISSFGYGKLYFTDDSYLSCMAYIPYVEERDLVQGNDKPVFSFSAGQYMTMTNLMWGYSEVTVKELMLPTRQTCNKSYFSDLLFAEQEYLSKLHHPHILQLLAVCVSPDLEKTRLVFERVISGTLYSILHERRTDFPILDMETILNIFLQVIDALIFVHWRGFIHCAFSSHAINIILPGLAKLSNFEYMAESKDGKVHTDVSHFPVPPYLYRWSAPEVIMGKTISTKSDLFSFCVVMQEVLTDTLPWDGLDGLTVKNAVVSGQNLAVDLRIAKPYDKIVSTGIQAMAKDRAISLQDIRWMLKKDIEDFLESRKSTSETLGTECQNLYPNVNNLFQPRRSLSKEPHKLQTDTLDHKKTFGDEETEIHCNCRPIVTWHLDSENPNKQTLHTEADQSVLVSDFAQDDQNKDTISCVQVNAFSKRTDVDYQLENQKTKPQMGKNTYNLESHAEEKHVVYHQVITENSSSETDSESNTEEIYSLCEIVDPVKDTQIGETVRSNRASSLQKHISSITDKLAISNLLEKLNEALNSVENALKKSDNTHMQTYKKQKAEECVTCKISDEISRDEVDDMCGALKMKSNAVWSAVEPPSQYKPPRLSHMYTQSDKKNVQSEYAMGARLKTVKNELSCKDYCSPQTTCDGGQDTRKKTHRMYAEDNLKFSNIEVNKKRSKKYREILFGAKANVLQGRTENVGRTTGMASSEWSSARDHSTEPCTLRNVIPEHTTASDILRTDLRVGLDKSLNCTEDEFFTAKFELSCCSNDQYPELESVREEINVTQSTSNLIMCPSGRYKQAELGSDQLEMATVGVNKLSFIHHTSSFVDIQELSTINLPTPRAGKISTRISTPIAAVLDSSVLDTAENNTTRNNYKRIYLENKGINKGTTSSNNDTDRAHGTLDDALERIMHSEAMDTEVTDRAHSTLDEALERIMHSQAKETEVTDRMSSLDKDGP</sequence>
<keyword evidence="10" id="KW-0498">Mitosis</keyword>
<dbReference type="RefSeq" id="XP_018102392.1">
    <property type="nucleotide sequence ID" value="XM_018246903.2"/>
</dbReference>
<feature type="domain" description="Protein kinase" evidence="25">
    <location>
        <begin position="222"/>
        <end position="526"/>
    </location>
</feature>
<evidence type="ECO:0000313" key="28">
    <source>
        <dbReference type="RefSeq" id="XP_041438173.1"/>
    </source>
</evidence>
<proteinExistence type="inferred from homology"/>
<dbReference type="GO" id="GO:0000776">
    <property type="term" value="C:kinetochore"/>
    <property type="evidence" value="ECO:0000318"/>
    <property type="project" value="GO_Central"/>
</dbReference>
<evidence type="ECO:0000256" key="22">
    <source>
        <dbReference type="PROSITE-ProRule" id="PRU00023"/>
    </source>
</evidence>
<comment type="function">
    <text evidence="17">Required both for the formation of intercellular bridges during meiosis and for kinetochore-microtubule attachment during mitosis. Intercellular bridges are evolutionarily conserved structures that connect differentiating germ cells and are required for spermatogenesis and male fertility. Acts by promoting the conversion of midbodies into intercellular bridges via its interaction with CEP55: interaction with CEP55 inhibits the interaction between CEP55 and PDCD6IP/ALIX and TSG101, blocking cell abscission and leading to transform midbodies into intercellular bridges. Also plays a role during mitosis: recruited to kinetochores by PLK1 during early mitosis and regulates the maturation of the outer kinetochores and microtubule attachment. Has no protein kinase activity in vitro.</text>
</comment>
<dbReference type="PROSITE" id="PS50297">
    <property type="entry name" value="ANK_REP_REGION"/>
    <property type="match status" value="2"/>
</dbReference>
<name>A0A1L8HG24_XENLA</name>
<evidence type="ECO:0000256" key="18">
    <source>
        <dbReference type="ARBA" id="ARBA00066020"/>
    </source>
</evidence>
<evidence type="ECO:0000256" key="17">
    <source>
        <dbReference type="ARBA" id="ARBA00057673"/>
    </source>
</evidence>
<keyword evidence="8" id="KW-0677">Repeat</keyword>
<dbReference type="GeneID" id="108708317"/>
<dbReference type="SUPFAM" id="SSF56112">
    <property type="entry name" value="Protein kinase-like (PK-like)"/>
    <property type="match status" value="1"/>
</dbReference>
<dbReference type="OMA" id="ALERIMH"/>
<dbReference type="GO" id="GO:0007140">
    <property type="term" value="P:male meiotic nuclear division"/>
    <property type="evidence" value="ECO:0000318"/>
    <property type="project" value="GO_Central"/>
</dbReference>
<keyword evidence="9" id="KW-0547">Nucleotide-binding</keyword>
<keyword evidence="14" id="KW-0131">Cell cycle</keyword>
<accession>A0A1L8HG24</accession>
<keyword evidence="23" id="KW-0175">Coiled coil</keyword>
<feature type="region of interest" description="Disordered" evidence="24">
    <location>
        <begin position="1125"/>
        <end position="1144"/>
    </location>
</feature>
<dbReference type="InterPro" id="IPR036770">
    <property type="entry name" value="Ankyrin_rpt-contain_sf"/>
</dbReference>
<evidence type="ECO:0000256" key="5">
    <source>
        <dbReference type="ARBA" id="ARBA00022490"/>
    </source>
</evidence>
<evidence type="ECO:0000313" key="26">
    <source>
        <dbReference type="Proteomes" id="UP000186698"/>
    </source>
</evidence>
<evidence type="ECO:0000256" key="15">
    <source>
        <dbReference type="ARBA" id="ARBA00023328"/>
    </source>
</evidence>
<dbReference type="OrthoDB" id="5962695at2759"/>
<dbReference type="PANTHER" id="PTHR23060">
    <property type="entry name" value="TESTIS EXPRESSED GENE 14"/>
    <property type="match status" value="1"/>
</dbReference>
<dbReference type="Gene3D" id="1.25.40.20">
    <property type="entry name" value="Ankyrin repeat-containing domain"/>
    <property type="match status" value="1"/>
</dbReference>
<dbReference type="FunFam" id="1.25.40.20:FF:000153">
    <property type="entry name" value="inactive serine/threonine-protein kinase TEX14 isoform X3"/>
    <property type="match status" value="1"/>
</dbReference>
<evidence type="ECO:0000313" key="27">
    <source>
        <dbReference type="RefSeq" id="XP_018102392.1"/>
    </source>
</evidence>
<evidence type="ECO:0000256" key="8">
    <source>
        <dbReference type="ARBA" id="ARBA00022737"/>
    </source>
</evidence>
<evidence type="ECO:0000256" key="19">
    <source>
        <dbReference type="ARBA" id="ARBA00073130"/>
    </source>
</evidence>
<dbReference type="CTD" id="108708317"/>
<evidence type="ECO:0000256" key="24">
    <source>
        <dbReference type="SAM" id="MobiDB-lite"/>
    </source>
</evidence>
<evidence type="ECO:0000256" key="20">
    <source>
        <dbReference type="ARBA" id="ARBA00081075"/>
    </source>
</evidence>
<dbReference type="Pfam" id="PF12796">
    <property type="entry name" value="Ank_2"/>
    <property type="match status" value="1"/>
</dbReference>
<evidence type="ECO:0000256" key="12">
    <source>
        <dbReference type="ARBA" id="ARBA00022840"/>
    </source>
</evidence>
<dbReference type="GO" id="GO:0030496">
    <property type="term" value="C:midbody"/>
    <property type="evidence" value="ECO:0000318"/>
    <property type="project" value="GO_Central"/>
</dbReference>
<keyword evidence="7" id="KW-0132">Cell division</keyword>
<evidence type="ECO:0000256" key="4">
    <source>
        <dbReference type="ARBA" id="ARBA00022454"/>
    </source>
</evidence>
<dbReference type="GO" id="GO:0051306">
    <property type="term" value="P:mitotic sister chromatid separation"/>
    <property type="evidence" value="ECO:0000318"/>
    <property type="project" value="GO_Central"/>
</dbReference>
<evidence type="ECO:0000256" key="9">
    <source>
        <dbReference type="ARBA" id="ARBA00022741"/>
    </source>
</evidence>
<dbReference type="KEGG" id="xla:108708317"/>
<keyword evidence="27 28" id="KW-0808">Transferase</keyword>
<keyword evidence="11" id="KW-0995">Kinetochore</keyword>
<dbReference type="PROSITE" id="PS50088">
    <property type="entry name" value="ANK_REPEAT"/>
    <property type="match status" value="2"/>
</dbReference>
<comment type="subcellular location">
    <subcellularLocation>
        <location evidence="3">Chromosome</location>
        <location evidence="3">Centromere</location>
        <location evidence="3">Kinetochore</location>
    </subcellularLocation>
    <subcellularLocation>
        <location evidence="2">Cytoplasm</location>
    </subcellularLocation>
    <subcellularLocation>
        <location evidence="1">Midbody</location>
    </subcellularLocation>
</comment>
<dbReference type="AlphaFoldDB" id="A0A1L8HG24"/>
<dbReference type="GO" id="GO:0007094">
    <property type="term" value="P:mitotic spindle assembly checkpoint signaling"/>
    <property type="evidence" value="ECO:0000318"/>
    <property type="project" value="GO_Central"/>
</dbReference>
<dbReference type="GO" id="GO:0008608">
    <property type="term" value="P:attachment of spindle microtubules to kinetochore"/>
    <property type="evidence" value="ECO:0000318"/>
    <property type="project" value="GO_Central"/>
</dbReference>
<dbReference type="PaxDb" id="8355-A0A1L8HG24"/>
<evidence type="ECO:0000256" key="10">
    <source>
        <dbReference type="ARBA" id="ARBA00022776"/>
    </source>
</evidence>
<evidence type="ECO:0000256" key="14">
    <source>
        <dbReference type="ARBA" id="ARBA00023306"/>
    </source>
</evidence>
<dbReference type="GO" id="GO:0043063">
    <property type="term" value="P:intercellular bridge organization"/>
    <property type="evidence" value="ECO:0000318"/>
    <property type="project" value="GO_Central"/>
</dbReference>
<dbReference type="STRING" id="8355.A0A1L8HG24"/>
<dbReference type="InterPro" id="IPR039339">
    <property type="entry name" value="Tex14"/>
</dbReference>
<evidence type="ECO:0000256" key="16">
    <source>
        <dbReference type="ARBA" id="ARBA00038349"/>
    </source>
</evidence>
<dbReference type="PANTHER" id="PTHR23060:SF3">
    <property type="entry name" value="TESTIS EXPRESSED 14, INTERCELLULAR BRIDGE FORMING FACTOR"/>
    <property type="match status" value="1"/>
</dbReference>
<dbReference type="GO" id="GO:0051301">
    <property type="term" value="P:cell division"/>
    <property type="evidence" value="ECO:0007669"/>
    <property type="project" value="UniProtKB-KW"/>
</dbReference>
<comment type="subunit">
    <text evidence="18">Interacts with KIF23 and RBM44. Interacts with CEP55; inhibiting interaction between CEP55 and PDCD6IP/ALIX and TSG101.</text>
</comment>
<dbReference type="GO" id="GO:0005524">
    <property type="term" value="F:ATP binding"/>
    <property type="evidence" value="ECO:0007669"/>
    <property type="project" value="UniProtKB-KW"/>
</dbReference>
<keyword evidence="27 28" id="KW-0418">Kinase</keyword>
<keyword evidence="5" id="KW-0963">Cytoplasm</keyword>
<keyword evidence="6" id="KW-0597">Phosphoprotein</keyword>
<organism evidence="26 28">
    <name type="scientific">Xenopus laevis</name>
    <name type="common">African clawed frog</name>
    <dbReference type="NCBI Taxonomy" id="8355"/>
    <lineage>
        <taxon>Eukaryota</taxon>
        <taxon>Metazoa</taxon>
        <taxon>Chordata</taxon>
        <taxon>Craniata</taxon>
        <taxon>Vertebrata</taxon>
        <taxon>Euteleostomi</taxon>
        <taxon>Amphibia</taxon>
        <taxon>Batrachia</taxon>
        <taxon>Anura</taxon>
        <taxon>Pipoidea</taxon>
        <taxon>Pipidae</taxon>
        <taxon>Xenopodinae</taxon>
        <taxon>Xenopus</taxon>
        <taxon>Xenopus</taxon>
    </lineage>
</organism>
<evidence type="ECO:0000256" key="2">
    <source>
        <dbReference type="ARBA" id="ARBA00004496"/>
    </source>
</evidence>
<protein>
    <recommendedName>
        <fullName evidence="19">Inactive serine/threonine-protein kinase TEX14</fullName>
    </recommendedName>
    <alternativeName>
        <fullName evidence="21">Testis-expressed sequence 14</fullName>
    </alternativeName>
    <alternativeName>
        <fullName evidence="20">Testis-expressed sequence 14 protein</fullName>
    </alternativeName>
</protein>
<dbReference type="SMART" id="SM00248">
    <property type="entry name" value="ANK"/>
    <property type="match status" value="2"/>
</dbReference>
<dbReference type="InterPro" id="IPR001245">
    <property type="entry name" value="Ser-Thr/Tyr_kinase_cat_dom"/>
</dbReference>
<dbReference type="Gene3D" id="1.10.510.10">
    <property type="entry name" value="Transferase(Phosphotransferase) domain 1"/>
    <property type="match status" value="1"/>
</dbReference>
<evidence type="ECO:0000256" key="1">
    <source>
        <dbReference type="ARBA" id="ARBA00004214"/>
    </source>
</evidence>